<dbReference type="Proteomes" id="UP000736328">
    <property type="component" value="Unassembled WGS sequence"/>
</dbReference>
<dbReference type="EMBL" id="JACQXR010000059">
    <property type="protein sequence ID" value="MBI4726560.1"/>
    <property type="molecule type" value="Genomic_DNA"/>
</dbReference>
<comment type="caution">
    <text evidence="1">The sequence shown here is derived from an EMBL/GenBank/DDBJ whole genome shotgun (WGS) entry which is preliminary data.</text>
</comment>
<accession>A0A933MKB3</accession>
<organism evidence="1 2">
    <name type="scientific">candidate division TA06 bacterium</name>
    <dbReference type="NCBI Taxonomy" id="2250710"/>
    <lineage>
        <taxon>Bacteria</taxon>
        <taxon>Bacteria division TA06</taxon>
    </lineage>
</organism>
<reference evidence="1" key="1">
    <citation type="submission" date="2020-07" db="EMBL/GenBank/DDBJ databases">
        <title>Huge and variable diversity of episymbiotic CPR bacteria and DPANN archaea in groundwater ecosystems.</title>
        <authorList>
            <person name="He C.Y."/>
            <person name="Keren R."/>
            <person name="Whittaker M."/>
            <person name="Farag I.F."/>
            <person name="Doudna J."/>
            <person name="Cate J.H.D."/>
            <person name="Banfield J.F."/>
        </authorList>
    </citation>
    <scope>NUCLEOTIDE SEQUENCE</scope>
    <source>
        <strain evidence="1">NC_groundwater_1520_Pr4_B-0.1um_53_5</strain>
    </source>
</reference>
<name>A0A933MKB3_UNCT6</name>
<sequence>MTPKDIEFIKVSLVNKFSKYGTPDKLINNDLSYKSLTAHRYPYWVGVNKAVIDSSVITIIATYLYKSGIDWIDKYKPEFTVSLNYLVYPEPHIISGNYLEDGEMFPPYRFKHNGDDIIKLHKTENIISLSRAKLLLAKQGADTTKLTVKIFPQDSEQSQYGQICLCAPKNEKWRGYLIMVNIENGAVHRILTYFCTT</sequence>
<dbReference type="AlphaFoldDB" id="A0A933MKB3"/>
<proteinExistence type="predicted"/>
<gene>
    <name evidence="1" type="ORF">HY768_04955</name>
</gene>
<protein>
    <submittedName>
        <fullName evidence="1">Uncharacterized protein</fullName>
    </submittedName>
</protein>
<evidence type="ECO:0000313" key="2">
    <source>
        <dbReference type="Proteomes" id="UP000736328"/>
    </source>
</evidence>
<evidence type="ECO:0000313" key="1">
    <source>
        <dbReference type="EMBL" id="MBI4726560.1"/>
    </source>
</evidence>